<dbReference type="CDD" id="cd19077">
    <property type="entry name" value="AKR_AKR8A1-2"/>
    <property type="match status" value="1"/>
</dbReference>
<dbReference type="PANTHER" id="PTHR43625">
    <property type="entry name" value="AFLATOXIN B1 ALDEHYDE REDUCTASE"/>
    <property type="match status" value="1"/>
</dbReference>
<dbReference type="SUPFAM" id="SSF51430">
    <property type="entry name" value="NAD(P)-linked oxidoreductase"/>
    <property type="match status" value="1"/>
</dbReference>
<dbReference type="Gene3D" id="3.20.20.100">
    <property type="entry name" value="NADP-dependent oxidoreductase domain"/>
    <property type="match status" value="1"/>
</dbReference>
<dbReference type="EMBL" id="KZ678135">
    <property type="protein sequence ID" value="PSN67484.1"/>
    <property type="molecule type" value="Genomic_DNA"/>
</dbReference>
<dbReference type="PANTHER" id="PTHR43625:SF78">
    <property type="entry name" value="PYRIDOXAL REDUCTASE-RELATED"/>
    <property type="match status" value="1"/>
</dbReference>
<evidence type="ECO:0000256" key="1">
    <source>
        <dbReference type="ARBA" id="ARBA00023002"/>
    </source>
</evidence>
<accession>A0A2T2NPZ3</accession>
<dbReference type="InterPro" id="IPR023210">
    <property type="entry name" value="NADP_OxRdtase_dom"/>
</dbReference>
<dbReference type="InterPro" id="IPR036812">
    <property type="entry name" value="NAD(P)_OxRdtase_dom_sf"/>
</dbReference>
<gene>
    <name evidence="3" type="ORF">BS50DRAFT_667980</name>
</gene>
<evidence type="ECO:0000313" key="4">
    <source>
        <dbReference type="Proteomes" id="UP000240883"/>
    </source>
</evidence>
<sequence>MPQLLGKKVGPHGFGLMGFTWRATPISQEQAFATMRAALANNMSFWNGGEFYGTPEVNSMTLIREYLEKYPEDADKFVLCIKGGLLPSLHPDGSPENIRRSLDFILAQLGPHKQCIDMFESARRDPNVPLEVTFGVIDREYIKTGKVGGISLSEVSAETIHKAAAITAVAAVEVELSLFCTDPLENGIAEACAHHNIPFVAYSPLGRGILTGQIRSIEDFPEADFRRHLPRFQPGNFEINLQLADQIEAMAKKRGHTPAQLALGWLTSLQRRPGMPTIIPIPGATTVARVEENSVVVDLTDEEMAEIDGILAKFQVKGERYPEGLPINT</sequence>
<dbReference type="GO" id="GO:0005737">
    <property type="term" value="C:cytoplasm"/>
    <property type="evidence" value="ECO:0007669"/>
    <property type="project" value="TreeGrafter"/>
</dbReference>
<dbReference type="GO" id="GO:0016491">
    <property type="term" value="F:oxidoreductase activity"/>
    <property type="evidence" value="ECO:0007669"/>
    <property type="project" value="UniProtKB-KW"/>
</dbReference>
<feature type="domain" description="NADP-dependent oxidoreductase" evidence="2">
    <location>
        <begin position="13"/>
        <end position="311"/>
    </location>
</feature>
<organism evidence="3 4">
    <name type="scientific">Corynespora cassiicola Philippines</name>
    <dbReference type="NCBI Taxonomy" id="1448308"/>
    <lineage>
        <taxon>Eukaryota</taxon>
        <taxon>Fungi</taxon>
        <taxon>Dikarya</taxon>
        <taxon>Ascomycota</taxon>
        <taxon>Pezizomycotina</taxon>
        <taxon>Dothideomycetes</taxon>
        <taxon>Pleosporomycetidae</taxon>
        <taxon>Pleosporales</taxon>
        <taxon>Corynesporascaceae</taxon>
        <taxon>Corynespora</taxon>
    </lineage>
</organism>
<proteinExistence type="predicted"/>
<dbReference type="InterPro" id="IPR050791">
    <property type="entry name" value="Aldo-Keto_reductase"/>
</dbReference>
<dbReference type="Proteomes" id="UP000240883">
    <property type="component" value="Unassembled WGS sequence"/>
</dbReference>
<keyword evidence="4" id="KW-1185">Reference proteome</keyword>
<name>A0A2T2NPZ3_CORCC</name>
<dbReference type="STRING" id="1448308.A0A2T2NPZ3"/>
<evidence type="ECO:0000313" key="3">
    <source>
        <dbReference type="EMBL" id="PSN67484.1"/>
    </source>
</evidence>
<dbReference type="Pfam" id="PF00248">
    <property type="entry name" value="Aldo_ket_red"/>
    <property type="match status" value="1"/>
</dbReference>
<reference evidence="3 4" key="1">
    <citation type="journal article" date="2018" name="Front. Microbiol.">
        <title>Genome-Wide Analysis of Corynespora cassiicola Leaf Fall Disease Putative Effectors.</title>
        <authorList>
            <person name="Lopez D."/>
            <person name="Ribeiro S."/>
            <person name="Label P."/>
            <person name="Fumanal B."/>
            <person name="Venisse J.S."/>
            <person name="Kohler A."/>
            <person name="de Oliveira R.R."/>
            <person name="Labutti K."/>
            <person name="Lipzen A."/>
            <person name="Lail K."/>
            <person name="Bauer D."/>
            <person name="Ohm R.A."/>
            <person name="Barry K.W."/>
            <person name="Spatafora J."/>
            <person name="Grigoriev I.V."/>
            <person name="Martin F.M."/>
            <person name="Pujade-Renaud V."/>
        </authorList>
    </citation>
    <scope>NUCLEOTIDE SEQUENCE [LARGE SCALE GENOMIC DNA]</scope>
    <source>
        <strain evidence="3 4">Philippines</strain>
    </source>
</reference>
<keyword evidence="1" id="KW-0560">Oxidoreductase</keyword>
<dbReference type="OrthoDB" id="37537at2759"/>
<evidence type="ECO:0000259" key="2">
    <source>
        <dbReference type="Pfam" id="PF00248"/>
    </source>
</evidence>
<protein>
    <submittedName>
        <fullName evidence="3">Pyridoxal reductase</fullName>
    </submittedName>
</protein>
<dbReference type="AlphaFoldDB" id="A0A2T2NPZ3"/>